<keyword evidence="10" id="KW-0067">ATP-binding</keyword>
<dbReference type="PROSITE" id="PS50097">
    <property type="entry name" value="BTB"/>
    <property type="match status" value="1"/>
</dbReference>
<dbReference type="PANTHER" id="PTHR11406:SF27">
    <property type="entry name" value="PHOSPHOGLYCERATE KINASE 3, CYTOSOLIC"/>
    <property type="match status" value="1"/>
</dbReference>
<comment type="subunit">
    <text evidence="13">Monomer.</text>
</comment>
<dbReference type="PANTHER" id="PTHR11406">
    <property type="entry name" value="PHOSPHOGLYCERATE KINASE"/>
    <property type="match status" value="1"/>
</dbReference>
<dbReference type="CDD" id="cd00318">
    <property type="entry name" value="Phosphoglycerate_kinase"/>
    <property type="match status" value="1"/>
</dbReference>
<organism evidence="15 16">
    <name type="scientific">Miscanthus lutarioriparius</name>
    <dbReference type="NCBI Taxonomy" id="422564"/>
    <lineage>
        <taxon>Eukaryota</taxon>
        <taxon>Viridiplantae</taxon>
        <taxon>Streptophyta</taxon>
        <taxon>Embryophyta</taxon>
        <taxon>Tracheophyta</taxon>
        <taxon>Spermatophyta</taxon>
        <taxon>Magnoliopsida</taxon>
        <taxon>Liliopsida</taxon>
        <taxon>Poales</taxon>
        <taxon>Poaceae</taxon>
        <taxon>PACMAD clade</taxon>
        <taxon>Panicoideae</taxon>
        <taxon>Andropogonodae</taxon>
        <taxon>Andropogoneae</taxon>
        <taxon>Saccharinae</taxon>
        <taxon>Miscanthus</taxon>
    </lineage>
</organism>
<evidence type="ECO:0000256" key="6">
    <source>
        <dbReference type="ARBA" id="ARBA00013061"/>
    </source>
</evidence>
<comment type="similarity">
    <text evidence="5">Belongs to the Tdpoz family.</text>
</comment>
<dbReference type="Gene3D" id="1.25.40.420">
    <property type="match status" value="1"/>
</dbReference>
<dbReference type="PRINTS" id="PR00477">
    <property type="entry name" value="PHGLYCKINASE"/>
</dbReference>
<dbReference type="CDD" id="cd00121">
    <property type="entry name" value="MATH"/>
    <property type="match status" value="1"/>
</dbReference>
<dbReference type="GO" id="GO:0005524">
    <property type="term" value="F:ATP binding"/>
    <property type="evidence" value="ECO:0007669"/>
    <property type="project" value="UniProtKB-KW"/>
</dbReference>
<dbReference type="Gene3D" id="2.60.210.10">
    <property type="entry name" value="Apoptosis, Tumor Necrosis Factor Receptor Associated Protein 2, Chain A"/>
    <property type="match status" value="1"/>
</dbReference>
<name>A0A811S0S6_9POAL</name>
<reference evidence="15" key="1">
    <citation type="submission" date="2020-10" db="EMBL/GenBank/DDBJ databases">
        <authorList>
            <person name="Han B."/>
            <person name="Lu T."/>
            <person name="Zhao Q."/>
            <person name="Huang X."/>
            <person name="Zhao Y."/>
        </authorList>
    </citation>
    <scope>NUCLEOTIDE SEQUENCE</scope>
</reference>
<dbReference type="InterPro" id="IPR008974">
    <property type="entry name" value="TRAF-like"/>
</dbReference>
<dbReference type="InterPro" id="IPR056423">
    <property type="entry name" value="BACK_BPM_SPOP"/>
</dbReference>
<dbReference type="SUPFAM" id="SSF53748">
    <property type="entry name" value="Phosphoglycerate kinase"/>
    <property type="match status" value="1"/>
</dbReference>
<comment type="cofactor">
    <cofactor evidence="2">
        <name>Mg(2+)</name>
        <dbReference type="ChEBI" id="CHEBI:18420"/>
    </cofactor>
</comment>
<dbReference type="Pfam" id="PF00651">
    <property type="entry name" value="BTB"/>
    <property type="match status" value="1"/>
</dbReference>
<evidence type="ECO:0000313" key="15">
    <source>
        <dbReference type="EMBL" id="CAD6335925.1"/>
    </source>
</evidence>
<dbReference type="InterPro" id="IPR011333">
    <property type="entry name" value="SKP1/BTB/POZ_sf"/>
</dbReference>
<keyword evidence="9 12" id="KW-0418">Kinase</keyword>
<dbReference type="EC" id="2.7.2.3" evidence="6 12"/>
<evidence type="ECO:0000259" key="14">
    <source>
        <dbReference type="PROSITE" id="PS50097"/>
    </source>
</evidence>
<dbReference type="InterPro" id="IPR036043">
    <property type="entry name" value="Phosphoglycerate_kinase_sf"/>
</dbReference>
<comment type="catalytic activity">
    <reaction evidence="1 12">
        <text>(2R)-3-phosphoglycerate + ATP = (2R)-3-phospho-glyceroyl phosphate + ADP</text>
        <dbReference type="Rhea" id="RHEA:14801"/>
        <dbReference type="ChEBI" id="CHEBI:30616"/>
        <dbReference type="ChEBI" id="CHEBI:57604"/>
        <dbReference type="ChEBI" id="CHEBI:58272"/>
        <dbReference type="ChEBI" id="CHEBI:456216"/>
        <dbReference type="EC" id="2.7.2.3"/>
    </reaction>
</comment>
<keyword evidence="16" id="KW-1185">Reference proteome</keyword>
<dbReference type="GO" id="GO:0006096">
    <property type="term" value="P:glycolytic process"/>
    <property type="evidence" value="ECO:0007669"/>
    <property type="project" value="InterPro"/>
</dbReference>
<comment type="pathway">
    <text evidence="3">Protein modification; protein ubiquitination.</text>
</comment>
<dbReference type="InterPro" id="IPR000210">
    <property type="entry name" value="BTB/POZ_dom"/>
</dbReference>
<dbReference type="GO" id="GO:0004618">
    <property type="term" value="F:phosphoglycerate kinase activity"/>
    <property type="evidence" value="ECO:0007669"/>
    <property type="project" value="UniProtKB-EC"/>
</dbReference>
<evidence type="ECO:0000256" key="1">
    <source>
        <dbReference type="ARBA" id="ARBA00000642"/>
    </source>
</evidence>
<sequence>MAHTVNLTEAASSEHLFKINGFTATKQKPRSFSPSRKCAVGGHDWHIQFCANRSGPPNHPSDSGAGWVMFRLRLMSKPAGGAVAASFACRLVDPNQPGLGDSPDQISSASFHAYEFHDVYLVRRSGLEGWQRRYLKDDYILVQFAITVLLGEPKNAVASDAGPPPSVPSSDLHRQFGELLRSQKGADVTFHVSGESVPAHRSVLAARSPVFMAQLYGHTKEASTSAPCVEVKDMEAEVFRAMLRFIYTDTAPELERSGWQATAIAQHLLEAADRYGLERLKRMCEEKVSMDISVGNVATTLALAEQHGCAKLKASCIEFILAVPENLFALAATEGYKHLFMLGRPKGVTTKYSLKPLVPRLSELLGVNVVMANDCIGEEVQKLAASLPDGGVLLLENVRFYKEEEKNDPEFAKKLASVADLYVNDAFGTAHRAHASTEGVTKYLKPAVAGFLMQKELDYLVGAVANPKKPFAAIVGGSKVSTKIGVIESLLAKVDILILGGGMIFTFYKAQGYAVGKSLVEEDKLELATSLIEKAKSKGVSLLLPTDVVVADKFAADADSKTVPASSIPDGWMGLDIGPDSIKTFSETLETTKTVIWNGPMGVFEFEKFAAGTDAITKKLAEITAKGVTTIIGGGDSVAAVEKAGLADKMSHISTGGGASLELLEGKTLPGVLALDDA</sequence>
<keyword evidence="11" id="KW-0460">Magnesium</keyword>
<keyword evidence="7 12" id="KW-0808">Transferase</keyword>
<keyword evidence="8" id="KW-0547">Nucleotide-binding</keyword>
<evidence type="ECO:0000256" key="10">
    <source>
        <dbReference type="ARBA" id="ARBA00022840"/>
    </source>
</evidence>
<dbReference type="SUPFAM" id="SSF49599">
    <property type="entry name" value="TRAF domain-like"/>
    <property type="match status" value="1"/>
</dbReference>
<dbReference type="GO" id="GO:0006094">
    <property type="term" value="P:gluconeogenesis"/>
    <property type="evidence" value="ECO:0007669"/>
    <property type="project" value="TreeGrafter"/>
</dbReference>
<proteinExistence type="inferred from homology"/>
<dbReference type="GO" id="GO:0043531">
    <property type="term" value="F:ADP binding"/>
    <property type="evidence" value="ECO:0007669"/>
    <property type="project" value="TreeGrafter"/>
</dbReference>
<dbReference type="GO" id="GO:0005829">
    <property type="term" value="C:cytosol"/>
    <property type="evidence" value="ECO:0007669"/>
    <property type="project" value="TreeGrafter"/>
</dbReference>
<evidence type="ECO:0000313" key="16">
    <source>
        <dbReference type="Proteomes" id="UP000604825"/>
    </source>
</evidence>
<evidence type="ECO:0000256" key="4">
    <source>
        <dbReference type="ARBA" id="ARBA00008982"/>
    </source>
</evidence>
<evidence type="ECO:0000256" key="8">
    <source>
        <dbReference type="ARBA" id="ARBA00022741"/>
    </source>
</evidence>
<dbReference type="Gene3D" id="3.40.50.1260">
    <property type="entry name" value="Phosphoglycerate kinase, N-terminal domain"/>
    <property type="match status" value="2"/>
</dbReference>
<dbReference type="CDD" id="cd18280">
    <property type="entry name" value="BTB_POZ_BPM_plant"/>
    <property type="match status" value="1"/>
</dbReference>
<feature type="domain" description="BTB" evidence="14">
    <location>
        <begin position="186"/>
        <end position="255"/>
    </location>
</feature>
<dbReference type="OrthoDB" id="275353at2759"/>
<evidence type="ECO:0000256" key="9">
    <source>
        <dbReference type="ARBA" id="ARBA00022777"/>
    </source>
</evidence>
<dbReference type="Proteomes" id="UP000604825">
    <property type="component" value="Unassembled WGS sequence"/>
</dbReference>
<dbReference type="InterPro" id="IPR001576">
    <property type="entry name" value="Phosphoglycerate_kinase"/>
</dbReference>
<evidence type="ECO:0000256" key="12">
    <source>
        <dbReference type="RuleBase" id="RU000532"/>
    </source>
</evidence>
<accession>A0A811S0S6</accession>
<comment type="caution">
    <text evidence="15">The sequence shown here is derived from an EMBL/GenBank/DDBJ whole genome shotgun (WGS) entry which is preliminary data.</text>
</comment>
<dbReference type="HAMAP" id="MF_00145">
    <property type="entry name" value="Phosphoglyc_kinase"/>
    <property type="match status" value="1"/>
</dbReference>
<comment type="similarity">
    <text evidence="4 12">Belongs to the phosphoglycerate kinase family.</text>
</comment>
<dbReference type="Pfam" id="PF24570">
    <property type="entry name" value="BACK_BPM_SPOP"/>
    <property type="match status" value="1"/>
</dbReference>
<protein>
    <recommendedName>
        <fullName evidence="6 12">Phosphoglycerate kinase</fullName>
        <ecNumber evidence="6 12">2.7.2.3</ecNumber>
    </recommendedName>
</protein>
<dbReference type="InterPro" id="IPR015824">
    <property type="entry name" value="Phosphoglycerate_kinase_N"/>
</dbReference>
<evidence type="ECO:0000256" key="11">
    <source>
        <dbReference type="ARBA" id="ARBA00022842"/>
    </source>
</evidence>
<dbReference type="EMBL" id="CAJGYO010000018">
    <property type="protein sequence ID" value="CAD6335925.1"/>
    <property type="molecule type" value="Genomic_DNA"/>
</dbReference>
<gene>
    <name evidence="15" type="ORF">NCGR_LOCUS60023</name>
</gene>
<dbReference type="InterPro" id="IPR002083">
    <property type="entry name" value="MATH/TRAF_dom"/>
</dbReference>
<evidence type="ECO:0000256" key="2">
    <source>
        <dbReference type="ARBA" id="ARBA00001946"/>
    </source>
</evidence>
<dbReference type="AlphaFoldDB" id="A0A811S0S6"/>
<dbReference type="FunFam" id="3.40.50.1260:FF:000007">
    <property type="entry name" value="Phosphoglycerate kinase"/>
    <property type="match status" value="1"/>
</dbReference>
<dbReference type="SUPFAM" id="SSF54695">
    <property type="entry name" value="POZ domain"/>
    <property type="match status" value="1"/>
</dbReference>
<dbReference type="Pfam" id="PF00162">
    <property type="entry name" value="PGK"/>
    <property type="match status" value="1"/>
</dbReference>
<evidence type="ECO:0000256" key="13">
    <source>
        <dbReference type="RuleBase" id="RU000696"/>
    </source>
</evidence>
<evidence type="ECO:0000256" key="7">
    <source>
        <dbReference type="ARBA" id="ARBA00022679"/>
    </source>
</evidence>
<evidence type="ECO:0000256" key="3">
    <source>
        <dbReference type="ARBA" id="ARBA00004906"/>
    </source>
</evidence>
<dbReference type="SMART" id="SM00225">
    <property type="entry name" value="BTB"/>
    <property type="match status" value="1"/>
</dbReference>
<dbReference type="Gene3D" id="3.30.710.10">
    <property type="entry name" value="Potassium Channel Kv1.1, Chain A"/>
    <property type="match status" value="1"/>
</dbReference>
<evidence type="ECO:0000256" key="5">
    <source>
        <dbReference type="ARBA" id="ARBA00010846"/>
    </source>
</evidence>